<feature type="domain" description="Protein kinase" evidence="15">
    <location>
        <begin position="61"/>
        <end position="412"/>
    </location>
</feature>
<organism evidence="16 17">
    <name type="scientific">Elsinoe batatas</name>
    <dbReference type="NCBI Taxonomy" id="2601811"/>
    <lineage>
        <taxon>Eukaryota</taxon>
        <taxon>Fungi</taxon>
        <taxon>Dikarya</taxon>
        <taxon>Ascomycota</taxon>
        <taxon>Pezizomycotina</taxon>
        <taxon>Dothideomycetes</taxon>
        <taxon>Dothideomycetidae</taxon>
        <taxon>Myriangiales</taxon>
        <taxon>Elsinoaceae</taxon>
        <taxon>Elsinoe</taxon>
    </lineage>
</organism>
<dbReference type="PROSITE" id="PS50011">
    <property type="entry name" value="PROTEIN_KINASE_DOM"/>
    <property type="match status" value="1"/>
</dbReference>
<evidence type="ECO:0000256" key="14">
    <source>
        <dbReference type="ARBA" id="ARBA00048679"/>
    </source>
</evidence>
<evidence type="ECO:0000313" key="17">
    <source>
        <dbReference type="Proteomes" id="UP000809789"/>
    </source>
</evidence>
<dbReference type="PROSITE" id="PS00109">
    <property type="entry name" value="PROTEIN_KINASE_TYR"/>
    <property type="match status" value="1"/>
</dbReference>
<dbReference type="InterPro" id="IPR011009">
    <property type="entry name" value="Kinase-like_dom_sf"/>
</dbReference>
<keyword evidence="17" id="KW-1185">Reference proteome</keyword>
<sequence length="416" mass="47635">MIGHRCSITRAMRRCLRPRSLRFHATMSQTSAEVFEENSLPRWGRRRYYPVRIGDIYKDRYRIITKLGFGAHSTVWLARGERRSCYATLKVCTVEPNGPDPAVANEIKMLDYIKACPREDGGLTYLRLAEDKFELHGPHGQHDCLVMRPQGCSYMTLQRHFDAYRLPKEFVVDLVTRLMVCLDWLHGGCGIVHTDISATNVLVGMEDDQVFARLEQDEKNSPSMPTKVDDHDIYPSRGNPDSIYDVATGKIVLTDFGSARLIQDEHRGWCMPDTHRAPEVLMGLPWNWKVDIWSVGITALELLEGRHLFYPIDHRDNKYVLPIAVAQYISYLGPPPLHMVERSGNPSIKALFDGNGQWVGPITIPDNALEDFVTAIPEGDQKVLFLDLIRKMLVWDPEERGDAADVFHHEWFQSYN</sequence>
<comment type="catalytic activity">
    <reaction evidence="13">
        <text>L-threonyl-[protein] + ATP = O-phospho-L-threonyl-[protein] + ADP + H(+)</text>
        <dbReference type="Rhea" id="RHEA:46608"/>
        <dbReference type="Rhea" id="RHEA-COMP:11060"/>
        <dbReference type="Rhea" id="RHEA-COMP:11605"/>
        <dbReference type="ChEBI" id="CHEBI:15378"/>
        <dbReference type="ChEBI" id="CHEBI:30013"/>
        <dbReference type="ChEBI" id="CHEBI:30616"/>
        <dbReference type="ChEBI" id="CHEBI:61977"/>
        <dbReference type="ChEBI" id="CHEBI:456216"/>
        <dbReference type="EC" id="2.7.11.1"/>
    </reaction>
</comment>
<dbReference type="GO" id="GO:0005524">
    <property type="term" value="F:ATP binding"/>
    <property type="evidence" value="ECO:0007669"/>
    <property type="project" value="UniProtKB-KW"/>
</dbReference>
<dbReference type="InterPro" id="IPR051175">
    <property type="entry name" value="CLK_kinases"/>
</dbReference>
<dbReference type="EC" id="2.7.11.1" evidence="3"/>
<gene>
    <name evidence="16" type="ORF">KVT40_007718</name>
</gene>
<dbReference type="InterPro" id="IPR000719">
    <property type="entry name" value="Prot_kinase_dom"/>
</dbReference>
<evidence type="ECO:0000256" key="9">
    <source>
        <dbReference type="ARBA" id="ARBA00022777"/>
    </source>
</evidence>
<evidence type="ECO:0000256" key="11">
    <source>
        <dbReference type="ARBA" id="ARBA00030980"/>
    </source>
</evidence>
<evidence type="ECO:0000256" key="8">
    <source>
        <dbReference type="ARBA" id="ARBA00022741"/>
    </source>
</evidence>
<evidence type="ECO:0000256" key="12">
    <source>
        <dbReference type="ARBA" id="ARBA00033194"/>
    </source>
</evidence>
<keyword evidence="8" id="KW-0547">Nucleotide-binding</keyword>
<dbReference type="AlphaFoldDB" id="A0A8K0KZ40"/>
<evidence type="ECO:0000256" key="13">
    <source>
        <dbReference type="ARBA" id="ARBA00047899"/>
    </source>
</evidence>
<comment type="catalytic activity">
    <reaction evidence="14">
        <text>L-seryl-[protein] + ATP = O-phospho-L-seryl-[protein] + ADP + H(+)</text>
        <dbReference type="Rhea" id="RHEA:17989"/>
        <dbReference type="Rhea" id="RHEA-COMP:9863"/>
        <dbReference type="Rhea" id="RHEA-COMP:11604"/>
        <dbReference type="ChEBI" id="CHEBI:15378"/>
        <dbReference type="ChEBI" id="CHEBI:29999"/>
        <dbReference type="ChEBI" id="CHEBI:30616"/>
        <dbReference type="ChEBI" id="CHEBI:83421"/>
        <dbReference type="ChEBI" id="CHEBI:456216"/>
        <dbReference type="EC" id="2.7.11.1"/>
    </reaction>
</comment>
<keyword evidence="6" id="KW-0723">Serine/threonine-protein kinase</keyword>
<evidence type="ECO:0000256" key="2">
    <source>
        <dbReference type="ARBA" id="ARBA00011534"/>
    </source>
</evidence>
<evidence type="ECO:0000259" key="15">
    <source>
        <dbReference type="PROSITE" id="PS50011"/>
    </source>
</evidence>
<accession>A0A8K0KZ40</accession>
<dbReference type="GO" id="GO:0004674">
    <property type="term" value="F:protein serine/threonine kinase activity"/>
    <property type="evidence" value="ECO:0007669"/>
    <property type="project" value="UniProtKB-KW"/>
</dbReference>
<evidence type="ECO:0000256" key="7">
    <source>
        <dbReference type="ARBA" id="ARBA00022679"/>
    </source>
</evidence>
<comment type="caution">
    <text evidence="16">The sequence shown here is derived from an EMBL/GenBank/DDBJ whole genome shotgun (WGS) entry which is preliminary data.</text>
</comment>
<keyword evidence="7" id="KW-0808">Transferase</keyword>
<dbReference type="PANTHER" id="PTHR45646">
    <property type="entry name" value="SERINE/THREONINE-PROTEIN KINASE DOA-RELATED"/>
    <property type="match status" value="1"/>
</dbReference>
<dbReference type="GO" id="GO:0005634">
    <property type="term" value="C:nucleus"/>
    <property type="evidence" value="ECO:0007669"/>
    <property type="project" value="TreeGrafter"/>
</dbReference>
<dbReference type="PANTHER" id="PTHR45646:SF11">
    <property type="entry name" value="SERINE_THREONINE-PROTEIN KINASE DOA"/>
    <property type="match status" value="1"/>
</dbReference>
<dbReference type="SMART" id="SM00220">
    <property type="entry name" value="S_TKc"/>
    <property type="match status" value="1"/>
</dbReference>
<reference evidence="16" key="1">
    <citation type="submission" date="2021-07" db="EMBL/GenBank/DDBJ databases">
        <title>Elsinoe batatas strain:CRI-CJ2 Genome sequencing and assembly.</title>
        <authorList>
            <person name="Huang L."/>
        </authorList>
    </citation>
    <scope>NUCLEOTIDE SEQUENCE</scope>
    <source>
        <strain evidence="16">CRI-CJ2</strain>
    </source>
</reference>
<dbReference type="Pfam" id="PF00069">
    <property type="entry name" value="Pkinase"/>
    <property type="match status" value="1"/>
</dbReference>
<dbReference type="Proteomes" id="UP000809789">
    <property type="component" value="Unassembled WGS sequence"/>
</dbReference>
<proteinExistence type="predicted"/>
<name>A0A8K0KZ40_9PEZI</name>
<dbReference type="InterPro" id="IPR008266">
    <property type="entry name" value="Tyr_kinase_AS"/>
</dbReference>
<protein>
    <recommendedName>
        <fullName evidence="5">EKC/KEOPS complex subunit BUD32</fullName>
        <ecNumber evidence="3">2.7.11.1</ecNumber>
    </recommendedName>
    <alternativeName>
        <fullName evidence="11 12">Atypical Serine/threonine protein kinase BUD32</fullName>
    </alternativeName>
    <alternativeName>
        <fullName evidence="4">EKC/KEOPS complex subunit bud32</fullName>
    </alternativeName>
</protein>
<dbReference type="GO" id="GO:0043484">
    <property type="term" value="P:regulation of RNA splicing"/>
    <property type="evidence" value="ECO:0007669"/>
    <property type="project" value="TreeGrafter"/>
</dbReference>
<dbReference type="SUPFAM" id="SSF56112">
    <property type="entry name" value="Protein kinase-like (PK-like)"/>
    <property type="match status" value="1"/>
</dbReference>
<evidence type="ECO:0000256" key="4">
    <source>
        <dbReference type="ARBA" id="ARBA00013948"/>
    </source>
</evidence>
<comment type="subunit">
    <text evidence="2">Component of the EKC/KEOPS complex composed of at least BUD32, CGI121, GON7, KAE1 and PCC1; the whole complex dimerizes.</text>
</comment>
<dbReference type="Gene3D" id="3.30.200.20">
    <property type="entry name" value="Phosphorylase Kinase, domain 1"/>
    <property type="match status" value="1"/>
</dbReference>
<dbReference type="OrthoDB" id="5979581at2759"/>
<evidence type="ECO:0000256" key="1">
    <source>
        <dbReference type="ARBA" id="ARBA00003747"/>
    </source>
</evidence>
<evidence type="ECO:0000313" key="16">
    <source>
        <dbReference type="EMBL" id="KAG8624651.1"/>
    </source>
</evidence>
<keyword evidence="10" id="KW-0067">ATP-binding</keyword>
<comment type="function">
    <text evidence="1">Component of the EKC/KEOPS complex that is required for the formation of a threonylcarbamoyl group on adenosine at position 37 (t(6)A37) in tRNAs that read codons beginning with adenine. The complex is probably involved in the transfer of the threonylcarbamoyl moiety of threonylcarbamoyl-AMP (TC-AMP) to the N6 group of A37. BUD32 has ATPase activity in the context of the EKC/KEOPS complex and likely plays a supporting role to the catalytic subunit KAE1. The EKC/KEOPS complex also promotes both telomere uncapping and telomere elongation. The complex is required for efficient recruitment of transcriptional coactivators.</text>
</comment>
<evidence type="ECO:0000256" key="6">
    <source>
        <dbReference type="ARBA" id="ARBA00022527"/>
    </source>
</evidence>
<keyword evidence="9" id="KW-0418">Kinase</keyword>
<dbReference type="EMBL" id="JAESVG020000009">
    <property type="protein sequence ID" value="KAG8624651.1"/>
    <property type="molecule type" value="Genomic_DNA"/>
</dbReference>
<evidence type="ECO:0000256" key="3">
    <source>
        <dbReference type="ARBA" id="ARBA00012513"/>
    </source>
</evidence>
<evidence type="ECO:0000256" key="10">
    <source>
        <dbReference type="ARBA" id="ARBA00022840"/>
    </source>
</evidence>
<evidence type="ECO:0000256" key="5">
    <source>
        <dbReference type="ARBA" id="ARBA00019973"/>
    </source>
</evidence>
<dbReference type="Gene3D" id="1.10.510.10">
    <property type="entry name" value="Transferase(Phosphotransferase) domain 1"/>
    <property type="match status" value="1"/>
</dbReference>